<sequence>MFRWGPRVRSKIIEVLYLATGFMLPAIALNFVSRDVVVTATLLLPAIALLHELIHIVMAKLQGIRYRFVVKRGMMVGLIVTVRNSREYIALALSPQIITITMLILFPFTGLEVLLVSALFHLALSLEDIMRSIHHLNHPCA</sequence>
<name>A0A833DU13_9CREN</name>
<feature type="transmembrane region" description="Helical" evidence="1">
    <location>
        <begin position="12"/>
        <end position="31"/>
    </location>
</feature>
<keyword evidence="1" id="KW-1133">Transmembrane helix</keyword>
<reference evidence="2" key="1">
    <citation type="journal article" date="2020" name="ISME J.">
        <title>Gammaproteobacteria mediating utilization of methyl-, sulfur- and petroleum organic compounds in deep ocean hydrothermal plumes.</title>
        <authorList>
            <person name="Zhou Z."/>
            <person name="Liu Y."/>
            <person name="Pan J."/>
            <person name="Cron B.R."/>
            <person name="Toner B.M."/>
            <person name="Anantharaman K."/>
            <person name="Breier J.A."/>
            <person name="Dick G.J."/>
            <person name="Li M."/>
        </authorList>
    </citation>
    <scope>NUCLEOTIDE SEQUENCE</scope>
    <source>
        <strain evidence="2">SZUA-1435</strain>
    </source>
</reference>
<dbReference type="AlphaFoldDB" id="A0A833DU13"/>
<evidence type="ECO:0000313" key="3">
    <source>
        <dbReference type="Proteomes" id="UP000605805"/>
    </source>
</evidence>
<gene>
    <name evidence="2" type="ORF">EYH02_01250</name>
</gene>
<evidence type="ECO:0000313" key="2">
    <source>
        <dbReference type="EMBL" id="HIP56689.1"/>
    </source>
</evidence>
<feature type="transmembrane region" description="Helical" evidence="1">
    <location>
        <begin position="97"/>
        <end position="124"/>
    </location>
</feature>
<dbReference type="InterPro" id="IPR021683">
    <property type="entry name" value="DUF3267"/>
</dbReference>
<dbReference type="EMBL" id="DQTV01000029">
    <property type="protein sequence ID" value="HIP56689.1"/>
    <property type="molecule type" value="Genomic_DNA"/>
</dbReference>
<accession>A0A833DU13</accession>
<evidence type="ECO:0008006" key="4">
    <source>
        <dbReference type="Google" id="ProtNLM"/>
    </source>
</evidence>
<dbReference type="Proteomes" id="UP000605805">
    <property type="component" value="Unassembled WGS sequence"/>
</dbReference>
<comment type="caution">
    <text evidence="2">The sequence shown here is derived from an EMBL/GenBank/DDBJ whole genome shotgun (WGS) entry which is preliminary data.</text>
</comment>
<dbReference type="Pfam" id="PF11667">
    <property type="entry name" value="DUF3267"/>
    <property type="match status" value="1"/>
</dbReference>
<keyword evidence="1" id="KW-0812">Transmembrane</keyword>
<proteinExistence type="predicted"/>
<protein>
    <recommendedName>
        <fullName evidence="4">DUF3267 domain-containing protein</fullName>
    </recommendedName>
</protein>
<evidence type="ECO:0000256" key="1">
    <source>
        <dbReference type="SAM" id="Phobius"/>
    </source>
</evidence>
<organism evidence="2 3">
    <name type="scientific">Ignisphaera aggregans</name>
    <dbReference type="NCBI Taxonomy" id="334771"/>
    <lineage>
        <taxon>Archaea</taxon>
        <taxon>Thermoproteota</taxon>
        <taxon>Thermoprotei</taxon>
        <taxon>Desulfurococcales</taxon>
        <taxon>Desulfurococcaceae</taxon>
        <taxon>Ignisphaera</taxon>
    </lineage>
</organism>
<keyword evidence="1" id="KW-0472">Membrane</keyword>
<feature type="transmembrane region" description="Helical" evidence="1">
    <location>
        <begin position="37"/>
        <end position="57"/>
    </location>
</feature>